<evidence type="ECO:0000313" key="1">
    <source>
        <dbReference type="EMBL" id="SHH89160.1"/>
    </source>
</evidence>
<dbReference type="AlphaFoldDB" id="A0A1M5WNN0"/>
<dbReference type="Proteomes" id="UP000184241">
    <property type="component" value="Unassembled WGS sequence"/>
</dbReference>
<evidence type="ECO:0000313" key="2">
    <source>
        <dbReference type="Proteomes" id="UP000184241"/>
    </source>
</evidence>
<proteinExistence type="predicted"/>
<dbReference type="RefSeq" id="WP_073017664.1">
    <property type="nucleotide sequence ID" value="NZ_FQXU01000004.1"/>
</dbReference>
<name>A0A1M5WNN0_9CLOT</name>
<accession>A0A1M5WNN0</accession>
<organism evidence="1 2">
    <name type="scientific">Clostridium intestinale DSM 6191</name>
    <dbReference type="NCBI Taxonomy" id="1121320"/>
    <lineage>
        <taxon>Bacteria</taxon>
        <taxon>Bacillati</taxon>
        <taxon>Bacillota</taxon>
        <taxon>Clostridia</taxon>
        <taxon>Eubacteriales</taxon>
        <taxon>Clostridiaceae</taxon>
        <taxon>Clostridium</taxon>
    </lineage>
</organism>
<reference evidence="1 2" key="1">
    <citation type="submission" date="2016-11" db="EMBL/GenBank/DDBJ databases">
        <authorList>
            <person name="Jaros S."/>
            <person name="Januszkiewicz K."/>
            <person name="Wedrychowicz H."/>
        </authorList>
    </citation>
    <scope>NUCLEOTIDE SEQUENCE [LARGE SCALE GENOMIC DNA]</scope>
    <source>
        <strain evidence="1 2">DSM 6191</strain>
    </source>
</reference>
<sequence>MKKVVALFLIFICLSLNTIGVKSVFAVSETFKEGIYRLSDFNISQGNIYTVSNISKTNGVHVLIFDKDYIPIQNIRLAPYSLNIDTIPMMPEYLFVVTGNGEVTISPKPS</sequence>
<gene>
    <name evidence="1" type="ORF">SAMN02745941_01180</name>
</gene>
<dbReference type="EMBL" id="FQXU01000004">
    <property type="protein sequence ID" value="SHH89160.1"/>
    <property type="molecule type" value="Genomic_DNA"/>
</dbReference>
<protein>
    <submittedName>
        <fullName evidence="1">Uncharacterized protein</fullName>
    </submittedName>
</protein>